<reference evidence="1" key="1">
    <citation type="submission" date="2022-10" db="EMBL/GenBank/DDBJ databases">
        <title>Genome Sequence of Xylaria curta.</title>
        <authorList>
            <person name="Buettner E."/>
        </authorList>
    </citation>
    <scope>NUCLEOTIDE SEQUENCE</scope>
    <source>
        <strain evidence="1">Babe10</strain>
    </source>
</reference>
<keyword evidence="2" id="KW-1185">Reference proteome</keyword>
<proteinExistence type="predicted"/>
<organism evidence="1 2">
    <name type="scientific">Xylaria curta</name>
    <dbReference type="NCBI Taxonomy" id="42375"/>
    <lineage>
        <taxon>Eukaryota</taxon>
        <taxon>Fungi</taxon>
        <taxon>Dikarya</taxon>
        <taxon>Ascomycota</taxon>
        <taxon>Pezizomycotina</taxon>
        <taxon>Sordariomycetes</taxon>
        <taxon>Xylariomycetidae</taxon>
        <taxon>Xylariales</taxon>
        <taxon>Xylariaceae</taxon>
        <taxon>Xylaria</taxon>
    </lineage>
</organism>
<sequence length="586" mass="61752">MAQGEIKEMTPELWKAKKIVDSTIHPDTGEPVLLPFRMSCFALSNLVVTAGMLTPGLSNTGTILWQIANQSLNVAINNANANKSTPLSYSKIAQSYFLAVGASCSVAVGLNSLVPRLKRVSPSTKLILGRLVPFAAVASAGFLNVFLMRGEEMRVGHHELRQRRGAEPDGDGREPAALATQRVRRLTPRASSATSAPRAPTINAVITNCLATGAEGSAYTAVVNSLATHTGPLCAATGAPNATITTGSPSPTSSGANGGASSSIPTGAAPHPTAFFGGAAAAIGVLAFGRTGSLAILDDLGEDPGEEDSIGEPLPAELRDEGHDDFSLMEGEDEDESQEAQNRDDARNNCDGEGVAEIAHCPTGAVSTNRDTSSELSGSPLVWFWDKGPNSEPKGPRGLFGVCVLRQWPIVGLWALTKERFARGTVVGCDGFEWAGVADVETIRSHSSTIKPAEEPQQQSQEAQHLHSLSNLQPSFCLPNKTNFQNADLFRRYRWLPRRAVSAIPTDGGNNYAACGVDGLYSAPQCCATDVLGVADLNCHSPSQVPFNVNNFRDICANGGQRARCCIIPILGQALLCKTPTGLGEQ</sequence>
<protein>
    <submittedName>
        <fullName evidence="1">Uncharacterized protein</fullName>
    </submittedName>
</protein>
<gene>
    <name evidence="1" type="ORF">NUW58_g5129</name>
</gene>
<dbReference type="Proteomes" id="UP001143856">
    <property type="component" value="Unassembled WGS sequence"/>
</dbReference>
<name>A0ACC1P634_9PEZI</name>
<accession>A0ACC1P634</accession>
<evidence type="ECO:0000313" key="1">
    <source>
        <dbReference type="EMBL" id="KAJ2986222.1"/>
    </source>
</evidence>
<evidence type="ECO:0000313" key="2">
    <source>
        <dbReference type="Proteomes" id="UP001143856"/>
    </source>
</evidence>
<comment type="caution">
    <text evidence="1">The sequence shown here is derived from an EMBL/GenBank/DDBJ whole genome shotgun (WGS) entry which is preliminary data.</text>
</comment>
<dbReference type="EMBL" id="JAPDGR010000979">
    <property type="protein sequence ID" value="KAJ2986222.1"/>
    <property type="molecule type" value="Genomic_DNA"/>
</dbReference>